<accession>A0A7K1FSY8</accession>
<dbReference type="GO" id="GO:0043190">
    <property type="term" value="C:ATP-binding cassette (ABC) transporter complex"/>
    <property type="evidence" value="ECO:0007669"/>
    <property type="project" value="InterPro"/>
</dbReference>
<dbReference type="SUPFAM" id="SSF161098">
    <property type="entry name" value="MetI-like"/>
    <property type="match status" value="1"/>
</dbReference>
<dbReference type="Gene3D" id="1.10.3720.10">
    <property type="entry name" value="MetI-like"/>
    <property type="match status" value="1"/>
</dbReference>
<keyword evidence="2 8" id="KW-0813">Transport</keyword>
<reference evidence="10 11" key="1">
    <citation type="submission" date="2019-11" db="EMBL/GenBank/DDBJ databases">
        <authorList>
            <person name="Jiang L.-Q."/>
        </authorList>
    </citation>
    <scope>NUCLEOTIDE SEQUENCE [LARGE SCALE GENOMIC DNA]</scope>
    <source>
        <strain evidence="10 11">YIM 132087</strain>
    </source>
</reference>
<feature type="transmembrane region" description="Helical" evidence="8">
    <location>
        <begin position="33"/>
        <end position="52"/>
    </location>
</feature>
<dbReference type="InterPro" id="IPR010065">
    <property type="entry name" value="AA_ABC_transptr_permease_3TM"/>
</dbReference>
<keyword evidence="3" id="KW-1003">Cell membrane</keyword>
<keyword evidence="5" id="KW-0029">Amino-acid transport</keyword>
<dbReference type="PANTHER" id="PTHR30614">
    <property type="entry name" value="MEMBRANE COMPONENT OF AMINO ACID ABC TRANSPORTER"/>
    <property type="match status" value="1"/>
</dbReference>
<dbReference type="InterPro" id="IPR000515">
    <property type="entry name" value="MetI-like"/>
</dbReference>
<comment type="subcellular location">
    <subcellularLocation>
        <location evidence="1 8">Cell membrane</location>
        <topology evidence="1 8">Multi-pass membrane protein</topology>
    </subcellularLocation>
</comment>
<dbReference type="InterPro" id="IPR035906">
    <property type="entry name" value="MetI-like_sf"/>
</dbReference>
<evidence type="ECO:0000256" key="3">
    <source>
        <dbReference type="ARBA" id="ARBA00022475"/>
    </source>
</evidence>
<keyword evidence="7 8" id="KW-0472">Membrane</keyword>
<gene>
    <name evidence="10" type="ORF">GIS00_20340</name>
</gene>
<dbReference type="Pfam" id="PF00528">
    <property type="entry name" value="BPD_transp_1"/>
    <property type="match status" value="1"/>
</dbReference>
<name>A0A7K1FSY8_9ACTN</name>
<dbReference type="RefSeq" id="WP_154770308.1">
    <property type="nucleotide sequence ID" value="NZ_WLYK01000009.1"/>
</dbReference>
<dbReference type="InterPro" id="IPR043429">
    <property type="entry name" value="ArtM/GltK/GlnP/TcyL/YhdX-like"/>
</dbReference>
<evidence type="ECO:0000256" key="4">
    <source>
        <dbReference type="ARBA" id="ARBA00022692"/>
    </source>
</evidence>
<evidence type="ECO:0000256" key="8">
    <source>
        <dbReference type="RuleBase" id="RU363032"/>
    </source>
</evidence>
<dbReference type="GO" id="GO:0022857">
    <property type="term" value="F:transmembrane transporter activity"/>
    <property type="evidence" value="ECO:0007669"/>
    <property type="project" value="InterPro"/>
</dbReference>
<evidence type="ECO:0000256" key="1">
    <source>
        <dbReference type="ARBA" id="ARBA00004651"/>
    </source>
</evidence>
<feature type="domain" description="ABC transmembrane type-1" evidence="9">
    <location>
        <begin position="74"/>
        <end position="277"/>
    </location>
</feature>
<dbReference type="GO" id="GO:0006865">
    <property type="term" value="P:amino acid transport"/>
    <property type="evidence" value="ECO:0007669"/>
    <property type="project" value="UniProtKB-KW"/>
</dbReference>
<sequence length="317" mass="34724">MTVDEIHSTTTAPDPDGRFAAEILLPRRSPGRWIAGAVALVLVYFVASSLLTKEGLEWAVIGKYLFSEGILHGLLNTLWLTVVVMLLGFLFGIGLAAMRLSKNPVLRSISWTYVWIFRSVPMLVQILFWFNIGYLYPQISFGIPWGPTFFRGDANEIISATTAAILALTAHEAAYASEIIRGGILGVDQGQTEASVALGVPQWRILLQIVLPQAMRTIVPAAGNMLIGTLKGTSIVSIIAVSDLLYAAQFVYNKTFQVVPLLVVATIWYVAVTSLLSVGQYFVERHYARGAVRVLPPTPWRRLIAALQGHSTRRTGA</sequence>
<dbReference type="NCBIfam" id="TIGR01726">
    <property type="entry name" value="HEQRo_perm_3TM"/>
    <property type="match status" value="1"/>
</dbReference>
<comment type="caution">
    <text evidence="10">The sequence shown here is derived from an EMBL/GenBank/DDBJ whole genome shotgun (WGS) entry which is preliminary data.</text>
</comment>
<dbReference type="PANTHER" id="PTHR30614:SF0">
    <property type="entry name" value="L-CYSTINE TRANSPORT SYSTEM PERMEASE PROTEIN TCYL"/>
    <property type="match status" value="1"/>
</dbReference>
<feature type="transmembrane region" description="Helical" evidence="8">
    <location>
        <begin position="73"/>
        <end position="95"/>
    </location>
</feature>
<feature type="transmembrane region" description="Helical" evidence="8">
    <location>
        <begin position="258"/>
        <end position="283"/>
    </location>
</feature>
<feature type="transmembrane region" description="Helical" evidence="8">
    <location>
        <begin position="115"/>
        <end position="136"/>
    </location>
</feature>
<dbReference type="Proteomes" id="UP000460221">
    <property type="component" value="Unassembled WGS sequence"/>
</dbReference>
<evidence type="ECO:0000256" key="6">
    <source>
        <dbReference type="ARBA" id="ARBA00022989"/>
    </source>
</evidence>
<evidence type="ECO:0000256" key="7">
    <source>
        <dbReference type="ARBA" id="ARBA00023136"/>
    </source>
</evidence>
<evidence type="ECO:0000259" key="9">
    <source>
        <dbReference type="PROSITE" id="PS50928"/>
    </source>
</evidence>
<dbReference type="CDD" id="cd06261">
    <property type="entry name" value="TM_PBP2"/>
    <property type="match status" value="1"/>
</dbReference>
<proteinExistence type="inferred from homology"/>
<comment type="similarity">
    <text evidence="8">Belongs to the binding-protein-dependent transport system permease family.</text>
</comment>
<keyword evidence="11" id="KW-1185">Reference proteome</keyword>
<organism evidence="10 11">
    <name type="scientific">Nakamurella alba</name>
    <dbReference type="NCBI Taxonomy" id="2665158"/>
    <lineage>
        <taxon>Bacteria</taxon>
        <taxon>Bacillati</taxon>
        <taxon>Actinomycetota</taxon>
        <taxon>Actinomycetes</taxon>
        <taxon>Nakamurellales</taxon>
        <taxon>Nakamurellaceae</taxon>
        <taxon>Nakamurella</taxon>
    </lineage>
</organism>
<dbReference type="AlphaFoldDB" id="A0A7K1FSY8"/>
<dbReference type="EMBL" id="WLYK01000009">
    <property type="protein sequence ID" value="MTD16293.1"/>
    <property type="molecule type" value="Genomic_DNA"/>
</dbReference>
<evidence type="ECO:0000313" key="11">
    <source>
        <dbReference type="Proteomes" id="UP000460221"/>
    </source>
</evidence>
<evidence type="ECO:0000313" key="10">
    <source>
        <dbReference type="EMBL" id="MTD16293.1"/>
    </source>
</evidence>
<evidence type="ECO:0000256" key="2">
    <source>
        <dbReference type="ARBA" id="ARBA00022448"/>
    </source>
</evidence>
<evidence type="ECO:0000256" key="5">
    <source>
        <dbReference type="ARBA" id="ARBA00022970"/>
    </source>
</evidence>
<keyword evidence="6 8" id="KW-1133">Transmembrane helix</keyword>
<protein>
    <submittedName>
        <fullName evidence="10">ABC transporter permease subunit</fullName>
    </submittedName>
</protein>
<dbReference type="PROSITE" id="PS50928">
    <property type="entry name" value="ABC_TM1"/>
    <property type="match status" value="1"/>
</dbReference>
<keyword evidence="4 8" id="KW-0812">Transmembrane</keyword>